<dbReference type="PANTHER" id="PTHR40455:SF1">
    <property type="entry name" value="ANTITOXIN HIGA"/>
    <property type="match status" value="1"/>
</dbReference>
<dbReference type="GO" id="GO:0006355">
    <property type="term" value="P:regulation of DNA-templated transcription"/>
    <property type="evidence" value="ECO:0007669"/>
    <property type="project" value="InterPro"/>
</dbReference>
<dbReference type="GO" id="GO:0001046">
    <property type="term" value="F:core promoter sequence-specific DNA binding"/>
    <property type="evidence" value="ECO:0007669"/>
    <property type="project" value="TreeGrafter"/>
</dbReference>
<comment type="caution">
    <text evidence="1">The sequence shown here is derived from an EMBL/GenBank/DDBJ whole genome shotgun (WGS) entry which is preliminary data.</text>
</comment>
<reference evidence="1 2" key="1">
    <citation type="submission" date="2019-03" db="EMBL/GenBank/DDBJ databases">
        <title>Genomic Encyclopedia of Type Strains, Phase IV (KMG-IV): sequencing the most valuable type-strain genomes for metagenomic binning, comparative biology and taxonomic classification.</title>
        <authorList>
            <person name="Goeker M."/>
        </authorList>
    </citation>
    <scope>NUCLEOTIDE SEQUENCE [LARGE SCALE GENOMIC DNA]</scope>
    <source>
        <strain evidence="1 2">DSM 28404</strain>
    </source>
</reference>
<proteinExistence type="predicted"/>
<dbReference type="PANTHER" id="PTHR40455">
    <property type="entry name" value="ANTITOXIN HIGA"/>
    <property type="match status" value="1"/>
</dbReference>
<keyword evidence="2" id="KW-1185">Reference proteome</keyword>
<evidence type="ECO:0000313" key="2">
    <source>
        <dbReference type="Proteomes" id="UP000295763"/>
    </source>
</evidence>
<dbReference type="EMBL" id="SLYB01000003">
    <property type="protein sequence ID" value="TCP96916.1"/>
    <property type="molecule type" value="Genomic_DNA"/>
</dbReference>
<sequence>MLTIKPIKTEQDYKQALKEIEPLFDIEDELTAEQADFFEVMLALIENYESKHYPIDPPDPIEAIKFRMEQEGLQVKDMENIIGKPN</sequence>
<protein>
    <submittedName>
        <fullName evidence="1">HTH-type transcriptional regulator/antitoxin HigA</fullName>
    </submittedName>
</protein>
<dbReference type="Proteomes" id="UP000295763">
    <property type="component" value="Unassembled WGS sequence"/>
</dbReference>
<accession>A0A4R2T660</accession>
<gene>
    <name evidence="1" type="ORF">EDC44_103115</name>
</gene>
<dbReference type="RefSeq" id="WP_243647880.1">
    <property type="nucleotide sequence ID" value="NZ_SLYB01000003.1"/>
</dbReference>
<dbReference type="AlphaFoldDB" id="A0A4R2T660"/>
<evidence type="ECO:0000313" key="1">
    <source>
        <dbReference type="EMBL" id="TCP96916.1"/>
    </source>
</evidence>
<name>A0A4R2T660_9PAST</name>
<organism evidence="1 2">
    <name type="scientific">Cricetibacter osteomyelitidis</name>
    <dbReference type="NCBI Taxonomy" id="1521931"/>
    <lineage>
        <taxon>Bacteria</taxon>
        <taxon>Pseudomonadati</taxon>
        <taxon>Pseudomonadota</taxon>
        <taxon>Gammaproteobacteria</taxon>
        <taxon>Pasteurellales</taxon>
        <taxon>Pasteurellaceae</taxon>
        <taxon>Cricetibacter</taxon>
    </lineage>
</organism>
<dbReference type="InterPro" id="IPR039060">
    <property type="entry name" value="Antitox_HigA"/>
</dbReference>